<proteinExistence type="predicted"/>
<name>A0A034VWU0_BACDO</name>
<keyword evidence="1" id="KW-0472">Membrane</keyword>
<feature type="non-terminal residue" evidence="2">
    <location>
        <position position="1"/>
    </location>
</feature>
<reference evidence="2" key="1">
    <citation type="journal article" date="2014" name="BMC Genomics">
        <title>Characterizing the developmental transcriptome of the oriental fruit fly, Bactrocera dorsalis (Diptera: Tephritidae) through comparative genomic analysis with Drosophila melanogaster utilizing modENCODE datasets.</title>
        <authorList>
            <person name="Geib S.M."/>
            <person name="Calla B."/>
            <person name="Hall B."/>
            <person name="Hou S."/>
            <person name="Manoukis N.C."/>
        </authorList>
    </citation>
    <scope>NUCLEOTIDE SEQUENCE</scope>
    <source>
        <strain evidence="2">Punador</strain>
    </source>
</reference>
<dbReference type="EMBL" id="GAKP01011186">
    <property type="protein sequence ID" value="JAC47766.1"/>
    <property type="molecule type" value="Transcribed_RNA"/>
</dbReference>
<dbReference type="OrthoDB" id="7967963at2759"/>
<accession>A0A034VWU0</accession>
<feature type="transmembrane region" description="Helical" evidence="1">
    <location>
        <begin position="34"/>
        <end position="53"/>
    </location>
</feature>
<dbReference type="AlphaFoldDB" id="A0A034VWU0"/>
<keyword evidence="1" id="KW-0812">Transmembrane</keyword>
<organism evidence="2">
    <name type="scientific">Bactrocera dorsalis</name>
    <name type="common">Oriental fruit fly</name>
    <name type="synonym">Dacus dorsalis</name>
    <dbReference type="NCBI Taxonomy" id="27457"/>
    <lineage>
        <taxon>Eukaryota</taxon>
        <taxon>Metazoa</taxon>
        <taxon>Ecdysozoa</taxon>
        <taxon>Arthropoda</taxon>
        <taxon>Hexapoda</taxon>
        <taxon>Insecta</taxon>
        <taxon>Pterygota</taxon>
        <taxon>Neoptera</taxon>
        <taxon>Endopterygota</taxon>
        <taxon>Diptera</taxon>
        <taxon>Brachycera</taxon>
        <taxon>Muscomorpha</taxon>
        <taxon>Tephritoidea</taxon>
        <taxon>Tephritidae</taxon>
        <taxon>Bactrocera</taxon>
        <taxon>Bactrocera</taxon>
    </lineage>
</organism>
<sequence length="394" mass="45385">QHKKLSISQSVFTNHNSQQNTASEKRLEMLAQRLFVVMIGLLVTELAATHPLWSFSPLFVSAEDEGFVRNIEYTDHLRSSEEVTIKMDNNLCATISLTNTPPKILEKSYRIFAEILVRDSRTVSSTKLKEAKAMYTENETSIGHFFLMRRNLDKVNITWEGKTMYNTIREIVANTSNSNKTENEPAWLGQMIEGVVCGVLRAQEQGVADNLVDQITFEKEISQHFDVFTRFWLDYPKSIYIPKRQKKQATEEISCVIPAFELAITSANTAYRAFAAILVRDSATVVESKLKANPVNRKEKFDLSAMLRNIESYEISNGTMQGRLMHQKLQRINQEMVKEMNEEDSTWLRDIVDRIFCLAQKVHTESDFKLLVGNTTMTNTIKEHFNVFKKFWLN</sequence>
<protein>
    <submittedName>
        <fullName evidence="2">Uncharacterized protein</fullName>
    </submittedName>
</protein>
<keyword evidence="1" id="KW-1133">Transmembrane helix</keyword>
<evidence type="ECO:0000313" key="2">
    <source>
        <dbReference type="EMBL" id="JAC47766.1"/>
    </source>
</evidence>
<evidence type="ECO:0000256" key="1">
    <source>
        <dbReference type="SAM" id="Phobius"/>
    </source>
</evidence>